<dbReference type="GO" id="GO:0006261">
    <property type="term" value="P:DNA-templated DNA replication"/>
    <property type="evidence" value="ECO:0007669"/>
    <property type="project" value="TreeGrafter"/>
</dbReference>
<evidence type="ECO:0000259" key="8">
    <source>
        <dbReference type="Pfam" id="PF21694"/>
    </source>
</evidence>
<dbReference type="AlphaFoldDB" id="A0A1F8EB63"/>
<keyword evidence="4" id="KW-0235">DNA replication</keyword>
<comment type="catalytic activity">
    <reaction evidence="7">
        <text>DNA(n) + a 2'-deoxyribonucleoside 5'-triphosphate = DNA(n+1) + diphosphate</text>
        <dbReference type="Rhea" id="RHEA:22508"/>
        <dbReference type="Rhea" id="RHEA-COMP:17339"/>
        <dbReference type="Rhea" id="RHEA-COMP:17340"/>
        <dbReference type="ChEBI" id="CHEBI:33019"/>
        <dbReference type="ChEBI" id="CHEBI:61560"/>
        <dbReference type="ChEBI" id="CHEBI:173112"/>
        <dbReference type="EC" id="2.7.7.7"/>
    </reaction>
</comment>
<proteinExistence type="inferred from homology"/>
<evidence type="ECO:0000313" key="9">
    <source>
        <dbReference type="EMBL" id="OGM97857.1"/>
    </source>
</evidence>
<dbReference type="GO" id="GO:0003677">
    <property type="term" value="F:DNA binding"/>
    <property type="evidence" value="ECO:0007669"/>
    <property type="project" value="InterPro"/>
</dbReference>
<dbReference type="Gene3D" id="3.40.50.300">
    <property type="entry name" value="P-loop containing nucleotide triphosphate hydrolases"/>
    <property type="match status" value="1"/>
</dbReference>
<dbReference type="GO" id="GO:0003887">
    <property type="term" value="F:DNA-directed DNA polymerase activity"/>
    <property type="evidence" value="ECO:0007669"/>
    <property type="project" value="UniProtKB-KW"/>
</dbReference>
<dbReference type="Proteomes" id="UP000178520">
    <property type="component" value="Unassembled WGS sequence"/>
</dbReference>
<evidence type="ECO:0000256" key="4">
    <source>
        <dbReference type="ARBA" id="ARBA00022705"/>
    </source>
</evidence>
<dbReference type="InterPro" id="IPR027417">
    <property type="entry name" value="P-loop_NTPase"/>
</dbReference>
<comment type="similarity">
    <text evidence="6">Belongs to the DNA polymerase HolA subunit family.</text>
</comment>
<keyword evidence="3" id="KW-0548">Nucleotidyltransferase</keyword>
<protein>
    <recommendedName>
        <fullName evidence="1">DNA-directed DNA polymerase</fullName>
        <ecNumber evidence="1">2.7.7.7</ecNumber>
    </recommendedName>
</protein>
<gene>
    <name evidence="9" type="ORF">A2735_02725</name>
</gene>
<evidence type="ECO:0000256" key="7">
    <source>
        <dbReference type="ARBA" id="ARBA00049244"/>
    </source>
</evidence>
<reference evidence="9 10" key="1">
    <citation type="journal article" date="2016" name="Nat. Commun.">
        <title>Thousands of microbial genomes shed light on interconnected biogeochemical processes in an aquifer system.</title>
        <authorList>
            <person name="Anantharaman K."/>
            <person name="Brown C.T."/>
            <person name="Hug L.A."/>
            <person name="Sharon I."/>
            <person name="Castelle C.J."/>
            <person name="Probst A.J."/>
            <person name="Thomas B.C."/>
            <person name="Singh A."/>
            <person name="Wilkins M.J."/>
            <person name="Karaoz U."/>
            <person name="Brodie E.L."/>
            <person name="Williams K.H."/>
            <person name="Hubbard S.S."/>
            <person name="Banfield J.F."/>
        </authorList>
    </citation>
    <scope>NUCLEOTIDE SEQUENCE [LARGE SCALE GENOMIC DNA]</scope>
</reference>
<name>A0A1F8EB63_9BACT</name>
<evidence type="ECO:0000256" key="5">
    <source>
        <dbReference type="ARBA" id="ARBA00022932"/>
    </source>
</evidence>
<evidence type="ECO:0000256" key="6">
    <source>
        <dbReference type="ARBA" id="ARBA00034754"/>
    </source>
</evidence>
<accession>A0A1F8EB63</accession>
<dbReference type="Pfam" id="PF21694">
    <property type="entry name" value="DNA_pol3_delta_C"/>
    <property type="match status" value="1"/>
</dbReference>
<dbReference type="EMBL" id="MGJA01000007">
    <property type="protein sequence ID" value="OGM97857.1"/>
    <property type="molecule type" value="Genomic_DNA"/>
</dbReference>
<dbReference type="NCBIfam" id="TIGR01128">
    <property type="entry name" value="holA"/>
    <property type="match status" value="1"/>
</dbReference>
<dbReference type="EC" id="2.7.7.7" evidence="1"/>
<feature type="domain" description="DNA polymerase III delta subunit-like C-terminal" evidence="8">
    <location>
        <begin position="210"/>
        <end position="322"/>
    </location>
</feature>
<dbReference type="InterPro" id="IPR048466">
    <property type="entry name" value="DNA_pol3_delta-like_C"/>
</dbReference>
<dbReference type="Gene3D" id="1.20.272.10">
    <property type="match status" value="1"/>
</dbReference>
<sequence>MIIFLYGDDTFRLYENRESVIKSYKAKHGSGFNFFRIDACPNDWSPSVGRGALPSVIAQVTEAIKSVSLFDEVKLILINNIFSNLQTAKDLHELFTKHKIATSKEIVILATHSGTVTQARPKELLAFLSDSKNLIRNFTNLEGAQLQAWIKKEVATLGVSFASGALARFIAIGGMDSWARIHNLNKLANYSKNTISIADIDLLIKTETEPNVFEFIDALGSGRKAQAFSLLCGELAHGRDPYYLLSMVMYQFRNMLMVKDFADRNISSAQIAQKAGIHPFVVKKMLSATARLSLIDIKRLYQEILDLEQGTKQGKRDLEDGLFMLALS</sequence>
<evidence type="ECO:0000256" key="3">
    <source>
        <dbReference type="ARBA" id="ARBA00022695"/>
    </source>
</evidence>
<keyword evidence="2" id="KW-0808">Transferase</keyword>
<dbReference type="STRING" id="1802660.A2735_02725"/>
<dbReference type="PANTHER" id="PTHR34388:SF1">
    <property type="entry name" value="DNA POLYMERASE III SUBUNIT DELTA"/>
    <property type="match status" value="1"/>
</dbReference>
<dbReference type="GO" id="GO:0009360">
    <property type="term" value="C:DNA polymerase III complex"/>
    <property type="evidence" value="ECO:0007669"/>
    <property type="project" value="TreeGrafter"/>
</dbReference>
<organism evidence="9 10">
    <name type="scientific">Candidatus Yanofskybacteria bacterium RIFCSPHIGHO2_01_FULL_41_21</name>
    <dbReference type="NCBI Taxonomy" id="1802660"/>
    <lineage>
        <taxon>Bacteria</taxon>
        <taxon>Candidatus Yanofskyibacteriota</taxon>
    </lineage>
</organism>
<dbReference type="InterPro" id="IPR005790">
    <property type="entry name" value="DNA_polIII_delta"/>
</dbReference>
<dbReference type="SUPFAM" id="SSF48019">
    <property type="entry name" value="post-AAA+ oligomerization domain-like"/>
    <property type="match status" value="1"/>
</dbReference>
<evidence type="ECO:0000256" key="1">
    <source>
        <dbReference type="ARBA" id="ARBA00012417"/>
    </source>
</evidence>
<dbReference type="InterPro" id="IPR008921">
    <property type="entry name" value="DNA_pol3_clamp-load_cplx_C"/>
</dbReference>
<comment type="caution">
    <text evidence="9">The sequence shown here is derived from an EMBL/GenBank/DDBJ whole genome shotgun (WGS) entry which is preliminary data.</text>
</comment>
<keyword evidence="5" id="KW-0239">DNA-directed DNA polymerase</keyword>
<evidence type="ECO:0000256" key="2">
    <source>
        <dbReference type="ARBA" id="ARBA00022679"/>
    </source>
</evidence>
<evidence type="ECO:0000313" key="10">
    <source>
        <dbReference type="Proteomes" id="UP000178520"/>
    </source>
</evidence>
<dbReference type="PANTHER" id="PTHR34388">
    <property type="entry name" value="DNA POLYMERASE III SUBUNIT DELTA"/>
    <property type="match status" value="1"/>
</dbReference>